<evidence type="ECO:0000313" key="2">
    <source>
        <dbReference type="EMBL" id="MBI2877021.1"/>
    </source>
</evidence>
<reference evidence="2" key="1">
    <citation type="submission" date="2020-07" db="EMBL/GenBank/DDBJ databases">
        <title>Huge and variable diversity of episymbiotic CPR bacteria and DPANN archaea in groundwater ecosystems.</title>
        <authorList>
            <person name="He C.Y."/>
            <person name="Keren R."/>
            <person name="Whittaker M."/>
            <person name="Farag I.F."/>
            <person name="Doudna J."/>
            <person name="Cate J.H.D."/>
            <person name="Banfield J.F."/>
        </authorList>
    </citation>
    <scope>NUCLEOTIDE SEQUENCE</scope>
    <source>
        <strain evidence="2">NC_groundwater_672_Ag_B-0.1um_62_36</strain>
    </source>
</reference>
<dbReference type="Proteomes" id="UP000769766">
    <property type="component" value="Unassembled WGS sequence"/>
</dbReference>
<proteinExistence type="predicted"/>
<name>A0A932CPP2_UNCTE</name>
<evidence type="ECO:0000313" key="3">
    <source>
        <dbReference type="Proteomes" id="UP000769766"/>
    </source>
</evidence>
<feature type="region of interest" description="Disordered" evidence="1">
    <location>
        <begin position="1"/>
        <end position="20"/>
    </location>
</feature>
<evidence type="ECO:0000256" key="1">
    <source>
        <dbReference type="SAM" id="MobiDB-lite"/>
    </source>
</evidence>
<protein>
    <submittedName>
        <fullName evidence="2">Uncharacterized protein</fullName>
    </submittedName>
</protein>
<sequence>MTQDAPVNGLGDGDTSPDAVLQGSSVLLRAERSGQGNGRVYAVHFTADDGLGGTLDRVQSLPRALDRARAGFDPGAGPARALCPSWCPRA</sequence>
<dbReference type="AlphaFoldDB" id="A0A932CPP2"/>
<accession>A0A932CPP2</accession>
<gene>
    <name evidence="2" type="ORF">HYY20_09085</name>
</gene>
<dbReference type="EMBL" id="JACPRF010000274">
    <property type="protein sequence ID" value="MBI2877021.1"/>
    <property type="molecule type" value="Genomic_DNA"/>
</dbReference>
<organism evidence="2 3">
    <name type="scientific">Tectimicrobiota bacterium</name>
    <dbReference type="NCBI Taxonomy" id="2528274"/>
    <lineage>
        <taxon>Bacteria</taxon>
        <taxon>Pseudomonadati</taxon>
        <taxon>Nitrospinota/Tectimicrobiota group</taxon>
        <taxon>Candidatus Tectimicrobiota</taxon>
    </lineage>
</organism>
<comment type="caution">
    <text evidence="2">The sequence shown here is derived from an EMBL/GenBank/DDBJ whole genome shotgun (WGS) entry which is preliminary data.</text>
</comment>